<evidence type="ECO:0000256" key="2">
    <source>
        <dbReference type="SAM" id="Phobius"/>
    </source>
</evidence>
<keyword evidence="4" id="KW-1185">Reference proteome</keyword>
<feature type="transmembrane region" description="Helical" evidence="2">
    <location>
        <begin position="12"/>
        <end position="33"/>
    </location>
</feature>
<dbReference type="RefSeq" id="WP_136884584.1">
    <property type="nucleotide sequence ID" value="NZ_SUNI01000002.1"/>
</dbReference>
<keyword evidence="2" id="KW-0812">Transmembrane</keyword>
<dbReference type="EMBL" id="SUNI01000002">
    <property type="protein sequence ID" value="TJZ93387.1"/>
    <property type="molecule type" value="Genomic_DNA"/>
</dbReference>
<reference evidence="3 4" key="1">
    <citation type="submission" date="2019-04" db="EMBL/GenBank/DDBJ databases">
        <authorList>
            <person name="Li J."/>
        </authorList>
    </citation>
    <scope>NUCLEOTIDE SEQUENCE [LARGE SCALE GENOMIC DNA]</scope>
    <source>
        <strain evidence="3 4">KCTC 42687</strain>
    </source>
</reference>
<protein>
    <submittedName>
        <fullName evidence="3">Uncharacterized protein</fullName>
    </submittedName>
</protein>
<keyword evidence="2" id="KW-0472">Membrane</keyword>
<organism evidence="3 4">
    <name type="scientific">Paracoccus gahaiensis</name>
    <dbReference type="NCBI Taxonomy" id="1706839"/>
    <lineage>
        <taxon>Bacteria</taxon>
        <taxon>Pseudomonadati</taxon>
        <taxon>Pseudomonadota</taxon>
        <taxon>Alphaproteobacteria</taxon>
        <taxon>Rhodobacterales</taxon>
        <taxon>Paracoccaceae</taxon>
        <taxon>Paracoccus</taxon>
    </lineage>
</organism>
<name>A0A4U0RE26_9RHOB</name>
<gene>
    <name evidence="3" type="ORF">FA743_04005</name>
</gene>
<comment type="caution">
    <text evidence="3">The sequence shown here is derived from an EMBL/GenBank/DDBJ whole genome shotgun (WGS) entry which is preliminary data.</text>
</comment>
<dbReference type="Proteomes" id="UP000309747">
    <property type="component" value="Unassembled WGS sequence"/>
</dbReference>
<evidence type="ECO:0000313" key="4">
    <source>
        <dbReference type="Proteomes" id="UP000309747"/>
    </source>
</evidence>
<keyword evidence="2" id="KW-1133">Transmembrane helix</keyword>
<evidence type="ECO:0000256" key="1">
    <source>
        <dbReference type="SAM" id="MobiDB-lite"/>
    </source>
</evidence>
<sequence length="142" mass="13974">MGGGDVMQWVGRLVAVVFGLGVLALLGAVAVLVGQAEGVPPMPVFLGLVGLVVLILLAGACLALISIAVSARRGAEALRHLAGAAVAGDAVVGPEVATPEPVMPAPGAPADQGPFTQAGPPRAMAAPPRGAARPNRVLVAER</sequence>
<proteinExistence type="predicted"/>
<feature type="region of interest" description="Disordered" evidence="1">
    <location>
        <begin position="98"/>
        <end position="142"/>
    </location>
</feature>
<dbReference type="AlphaFoldDB" id="A0A4U0RE26"/>
<feature type="transmembrane region" description="Helical" evidence="2">
    <location>
        <begin position="45"/>
        <end position="69"/>
    </location>
</feature>
<evidence type="ECO:0000313" key="3">
    <source>
        <dbReference type="EMBL" id="TJZ93387.1"/>
    </source>
</evidence>
<feature type="compositionally biased region" description="Low complexity" evidence="1">
    <location>
        <begin position="118"/>
        <end position="134"/>
    </location>
</feature>
<accession>A0A4U0RE26</accession>